<organism evidence="1 2">
    <name type="scientific">Gemmata algarum</name>
    <dbReference type="NCBI Taxonomy" id="2975278"/>
    <lineage>
        <taxon>Bacteria</taxon>
        <taxon>Pseudomonadati</taxon>
        <taxon>Planctomycetota</taxon>
        <taxon>Planctomycetia</taxon>
        <taxon>Gemmatales</taxon>
        <taxon>Gemmataceae</taxon>
        <taxon>Gemmata</taxon>
    </lineage>
</organism>
<dbReference type="RefSeq" id="WP_320685096.1">
    <property type="nucleotide sequence ID" value="NZ_JAXBLV010000013.1"/>
</dbReference>
<proteinExistence type="predicted"/>
<dbReference type="EMBL" id="JAXBLV010000013">
    <property type="protein sequence ID" value="MDY3558127.1"/>
    <property type="molecule type" value="Genomic_DNA"/>
</dbReference>
<comment type="caution">
    <text evidence="1">The sequence shown here is derived from an EMBL/GenBank/DDBJ whole genome shotgun (WGS) entry which is preliminary data.</text>
</comment>
<protein>
    <submittedName>
        <fullName evidence="1">Uncharacterized protein</fullName>
    </submittedName>
</protein>
<name>A0ABU5ES00_9BACT</name>
<gene>
    <name evidence="1" type="ORF">R5W23_000848</name>
</gene>
<dbReference type="Proteomes" id="UP001272242">
    <property type="component" value="Unassembled WGS sequence"/>
</dbReference>
<evidence type="ECO:0000313" key="1">
    <source>
        <dbReference type="EMBL" id="MDY3558127.1"/>
    </source>
</evidence>
<evidence type="ECO:0000313" key="2">
    <source>
        <dbReference type="Proteomes" id="UP001272242"/>
    </source>
</evidence>
<reference evidence="2" key="1">
    <citation type="journal article" date="2023" name="Mar. Drugs">
        <title>Gemmata algarum, a Novel Planctomycete Isolated from an Algal Mat, Displays Antimicrobial Activity.</title>
        <authorList>
            <person name="Kumar G."/>
            <person name="Kallscheuer N."/>
            <person name="Kashif M."/>
            <person name="Ahamad S."/>
            <person name="Jagadeeshwari U."/>
            <person name="Pannikurungottu S."/>
            <person name="Haufschild T."/>
            <person name="Kabuu M."/>
            <person name="Sasikala C."/>
            <person name="Jogler C."/>
            <person name="Ramana C."/>
        </authorList>
    </citation>
    <scope>NUCLEOTIDE SEQUENCE [LARGE SCALE GENOMIC DNA]</scope>
    <source>
        <strain evidence="2">JC673</strain>
    </source>
</reference>
<accession>A0ABU5ES00</accession>
<sequence length="387" mass="39414">MAERLYGLTARTAGDVKQLLVDGGAVGGRASSGSVARGVAWVKVTGAASSGWYPGVVSLDEGGTFMDLTTAVKVSAANAVALTTGNRYLCTRTGDDSAGARFRAVAFNSSSGGGGGGGGSDCSWLTAVVSADCWEAVFPEVGTDPIPLPLELEVGGEDESITFDPVTPSLTWKGVVGVLSGCDCPCATFAFKRVEVFPWEALAPDVCSRLYYVKVCQTCCSIPGWGGPGWYCIREAGTDDACEPQELTKEDRCDDTIEICAGPFATQAEAEAECGTVSTACCAADGVPSTLTLTVGGSVGAGSYPMTYDADGPNGPGWYTGSITVGEAVGYYRWWCNGDSWTLSQLGAGGGSGGGGTKTCAPFSYTGGFGAFSGSMSELGPPFSVSA</sequence>
<keyword evidence="2" id="KW-1185">Reference proteome</keyword>